<organism evidence="1 2">
    <name type="scientific">Alteromonas arenosi</name>
    <dbReference type="NCBI Taxonomy" id="3055817"/>
    <lineage>
        <taxon>Bacteria</taxon>
        <taxon>Pseudomonadati</taxon>
        <taxon>Pseudomonadota</taxon>
        <taxon>Gammaproteobacteria</taxon>
        <taxon>Alteromonadales</taxon>
        <taxon>Alteromonadaceae</taxon>
        <taxon>Alteromonas/Salinimonas group</taxon>
        <taxon>Alteromonas</taxon>
    </lineage>
</organism>
<protein>
    <recommendedName>
        <fullName evidence="3">TetR family transcriptional regulator</fullName>
    </recommendedName>
</protein>
<accession>A0ABT7SS75</accession>
<dbReference type="RefSeq" id="WP_289362937.1">
    <property type="nucleotide sequence ID" value="NZ_JAUCBP010000001.1"/>
</dbReference>
<keyword evidence="2" id="KW-1185">Reference proteome</keyword>
<reference evidence="1 2" key="1">
    <citation type="submission" date="2023-06" db="EMBL/GenBank/DDBJ databases">
        <title>Alteromonas sp. ASW11-36 isolated from intertidal sand.</title>
        <authorList>
            <person name="Li Y."/>
        </authorList>
    </citation>
    <scope>NUCLEOTIDE SEQUENCE [LARGE SCALE GENOMIC DNA]</scope>
    <source>
        <strain evidence="1 2">ASW11-36</strain>
    </source>
</reference>
<evidence type="ECO:0000313" key="2">
    <source>
        <dbReference type="Proteomes" id="UP001234343"/>
    </source>
</evidence>
<evidence type="ECO:0000313" key="1">
    <source>
        <dbReference type="EMBL" id="MDM7859042.1"/>
    </source>
</evidence>
<sequence>MTKAAVKESTRKRILDDARQEIVIGKGDLEVANVAKRAGSGPLLRHGSLEDNGADI</sequence>
<comment type="caution">
    <text evidence="1">The sequence shown here is derived from an EMBL/GenBank/DDBJ whole genome shotgun (WGS) entry which is preliminary data.</text>
</comment>
<evidence type="ECO:0008006" key="3">
    <source>
        <dbReference type="Google" id="ProtNLM"/>
    </source>
</evidence>
<gene>
    <name evidence="1" type="ORF">QTP81_00305</name>
</gene>
<dbReference type="EMBL" id="JAUCBP010000001">
    <property type="protein sequence ID" value="MDM7859042.1"/>
    <property type="molecule type" value="Genomic_DNA"/>
</dbReference>
<proteinExistence type="predicted"/>
<dbReference type="Proteomes" id="UP001234343">
    <property type="component" value="Unassembled WGS sequence"/>
</dbReference>
<name>A0ABT7SS75_9ALTE</name>